<keyword evidence="1" id="KW-0472">Membrane</keyword>
<evidence type="ECO:0000313" key="3">
    <source>
        <dbReference type="Proteomes" id="UP000018719"/>
    </source>
</evidence>
<dbReference type="EMBL" id="AHMM02000017">
    <property type="protein sequence ID" value="EQA36493.1"/>
    <property type="molecule type" value="Genomic_DNA"/>
</dbReference>
<evidence type="ECO:0000256" key="1">
    <source>
        <dbReference type="SAM" id="Phobius"/>
    </source>
</evidence>
<comment type="caution">
    <text evidence="2">The sequence shown here is derived from an EMBL/GenBank/DDBJ whole genome shotgun (WGS) entry which is preliminary data.</text>
</comment>
<protein>
    <submittedName>
        <fullName evidence="2">Uncharacterized protein</fullName>
    </submittedName>
</protein>
<name>V6HCD3_9LEPT</name>
<sequence>MEKSRTTKLLLRQEVFQNGISGSSHRSLSLGFILSYLGWILCDIILLYSHYNLTLEDFFPTVNLFIGPVPLE</sequence>
<keyword evidence="1" id="KW-0812">Transmembrane</keyword>
<dbReference type="STRING" id="1049790.LEP1GSC047_2559"/>
<proteinExistence type="predicted"/>
<dbReference type="Proteomes" id="UP000018719">
    <property type="component" value="Unassembled WGS sequence"/>
</dbReference>
<feature type="transmembrane region" description="Helical" evidence="1">
    <location>
        <begin position="30"/>
        <end position="51"/>
    </location>
</feature>
<organism evidence="2 3">
    <name type="scientific">Leptospira inadai serovar Lyme str. 10</name>
    <dbReference type="NCBI Taxonomy" id="1049790"/>
    <lineage>
        <taxon>Bacteria</taxon>
        <taxon>Pseudomonadati</taxon>
        <taxon>Spirochaetota</taxon>
        <taxon>Spirochaetia</taxon>
        <taxon>Leptospirales</taxon>
        <taxon>Leptospiraceae</taxon>
        <taxon>Leptospira</taxon>
    </lineage>
</organism>
<reference evidence="2 3" key="1">
    <citation type="submission" date="2013-05" db="EMBL/GenBank/DDBJ databases">
        <authorList>
            <person name="Harkins D.M."/>
            <person name="Durkin A.S."/>
            <person name="Brinkac L.M."/>
            <person name="Haft D.H."/>
            <person name="Selengut J.D."/>
            <person name="Sanka R."/>
            <person name="DePew J."/>
            <person name="Purushe J."/>
            <person name="Hartskeerl R.A."/>
            <person name="Ahmed A."/>
            <person name="van der Linden H."/>
            <person name="Goris M.G.A."/>
            <person name="Vinetz J.M."/>
            <person name="Sutton G.G."/>
            <person name="Nierman W.C."/>
            <person name="Fouts D.E."/>
        </authorList>
    </citation>
    <scope>NUCLEOTIDE SEQUENCE [LARGE SCALE GENOMIC DNA]</scope>
    <source>
        <strain evidence="2 3">10</strain>
    </source>
</reference>
<evidence type="ECO:0000313" key="2">
    <source>
        <dbReference type="EMBL" id="EQA36493.1"/>
    </source>
</evidence>
<accession>V6HCD3</accession>
<gene>
    <name evidence="2" type="ORF">LEP1GSC047_2559</name>
</gene>
<dbReference type="AlphaFoldDB" id="V6HCD3"/>
<keyword evidence="1" id="KW-1133">Transmembrane helix</keyword>